<sequence length="126" mass="14800">MDSFASVHSIHEFLNFQHRRRNTHSAQNRVHRNPRSVSLCDRRGLITAPSISYRKRHETDSMDTLAMLVHLMENENESDPIRMLFPATIDGTSQAITNKRRVWQQIHTKIALPIQSFSQVRFYKNK</sequence>
<evidence type="ECO:0000313" key="1">
    <source>
        <dbReference type="EMBL" id="VDN06165.1"/>
    </source>
</evidence>
<protein>
    <submittedName>
        <fullName evidence="1 3">Uncharacterized protein</fullName>
    </submittedName>
</protein>
<organism evidence="3">
    <name type="scientific">Thelazia callipaeda</name>
    <name type="common">Oriental eyeworm</name>
    <name type="synonym">Parasitic nematode</name>
    <dbReference type="NCBI Taxonomy" id="103827"/>
    <lineage>
        <taxon>Eukaryota</taxon>
        <taxon>Metazoa</taxon>
        <taxon>Ecdysozoa</taxon>
        <taxon>Nematoda</taxon>
        <taxon>Chromadorea</taxon>
        <taxon>Rhabditida</taxon>
        <taxon>Spirurina</taxon>
        <taxon>Spiruromorpha</taxon>
        <taxon>Thelazioidea</taxon>
        <taxon>Thelaziidae</taxon>
        <taxon>Thelazia</taxon>
    </lineage>
</organism>
<proteinExistence type="predicted"/>
<reference evidence="1 2" key="2">
    <citation type="submission" date="2018-11" db="EMBL/GenBank/DDBJ databases">
        <authorList>
            <consortium name="Pathogen Informatics"/>
        </authorList>
    </citation>
    <scope>NUCLEOTIDE SEQUENCE [LARGE SCALE GENOMIC DNA]</scope>
</reference>
<dbReference type="AlphaFoldDB" id="A0A0N5D6E3"/>
<dbReference type="OMA" id="VHLMENE"/>
<accession>A0A0N5D6E3</accession>
<reference evidence="3" key="1">
    <citation type="submission" date="2017-02" db="UniProtKB">
        <authorList>
            <consortium name="WormBaseParasite"/>
        </authorList>
    </citation>
    <scope>IDENTIFICATION</scope>
</reference>
<dbReference type="STRING" id="103827.A0A0N5D6E3"/>
<name>A0A0N5D6E3_THECL</name>
<dbReference type="WBParaSite" id="TCLT_0000860201-mRNA-1">
    <property type="protein sequence ID" value="TCLT_0000860201-mRNA-1"/>
    <property type="gene ID" value="TCLT_0000860201"/>
</dbReference>
<dbReference type="Proteomes" id="UP000276776">
    <property type="component" value="Unassembled WGS sequence"/>
</dbReference>
<dbReference type="OrthoDB" id="270970at2759"/>
<dbReference type="EMBL" id="UYYF01004655">
    <property type="protein sequence ID" value="VDN06165.1"/>
    <property type="molecule type" value="Genomic_DNA"/>
</dbReference>
<evidence type="ECO:0000313" key="3">
    <source>
        <dbReference type="WBParaSite" id="TCLT_0000860201-mRNA-1"/>
    </source>
</evidence>
<evidence type="ECO:0000313" key="2">
    <source>
        <dbReference type="Proteomes" id="UP000276776"/>
    </source>
</evidence>
<keyword evidence="2" id="KW-1185">Reference proteome</keyword>
<gene>
    <name evidence="1" type="ORF">TCLT_LOCUS8591</name>
</gene>